<dbReference type="Proteomes" id="UP000814140">
    <property type="component" value="Unassembled WGS sequence"/>
</dbReference>
<keyword evidence="2" id="KW-1185">Reference proteome</keyword>
<accession>A0ACB8T8S6</accession>
<evidence type="ECO:0000313" key="2">
    <source>
        <dbReference type="Proteomes" id="UP000814140"/>
    </source>
</evidence>
<protein>
    <submittedName>
        <fullName evidence="1">FAD/NAD(P)-binding domain-containing protein</fullName>
    </submittedName>
</protein>
<dbReference type="EMBL" id="MU277198">
    <property type="protein sequence ID" value="KAI0064568.1"/>
    <property type="molecule type" value="Genomic_DNA"/>
</dbReference>
<name>A0ACB8T8S6_9AGAM</name>
<proteinExistence type="predicted"/>
<sequence>MASNSDAKGVRVIIIGAGLAGIATAIALKTQLNFDNFTIYEKADAVGGVWQENTYPGCGSDVPGHWYSLSTAPNPAWASYYPAQPALRAYWHGLWARHALAAHTRFRAEVVAAEWEPARALYRVAVEERGEGAKGVERREVEAEVVVWAVGGFQAPHVPAGLRGVDAFRGEAWHSARWRHDVPLAGKRVGVIGNGCSAAQFVPKISEDPSTEVINFVRSPQWYVPRAQYDYPEWVKWVFAHVPLAMWAYRAFIMASLDFNYVVFREGSPAQNIARKRLTEYIERMAPKEYHDQLIPKYPPGCKRMIVDPSYLSSLARPNLNLEWTAIDEIVEEGIKLKTGEVVPLDVIIFGTGFELLPPRLEIKGTKGTLSEYFKAHGGAAAYLGLAAPTFPNLFMLLGPNSAGGHASVIFVEETQLQHALVLIKPIIEGKAKSFSVREDVTDRYNQWLQDRISRTVWNSCHSYYRADGQSGRNIAIFPGPVTLFWWLARRPRLADYHAVGAERFLRERRLQTLEWWVFVGVLAASLVVGIVPPQLARGAVWSVWAKVLEVLGGLV</sequence>
<gene>
    <name evidence="1" type="ORF">BV25DRAFT_1914275</name>
</gene>
<organism evidence="1 2">
    <name type="scientific">Artomyces pyxidatus</name>
    <dbReference type="NCBI Taxonomy" id="48021"/>
    <lineage>
        <taxon>Eukaryota</taxon>
        <taxon>Fungi</taxon>
        <taxon>Dikarya</taxon>
        <taxon>Basidiomycota</taxon>
        <taxon>Agaricomycotina</taxon>
        <taxon>Agaricomycetes</taxon>
        <taxon>Russulales</taxon>
        <taxon>Auriscalpiaceae</taxon>
        <taxon>Artomyces</taxon>
    </lineage>
</organism>
<evidence type="ECO:0000313" key="1">
    <source>
        <dbReference type="EMBL" id="KAI0064568.1"/>
    </source>
</evidence>
<reference evidence="1" key="1">
    <citation type="submission" date="2021-03" db="EMBL/GenBank/DDBJ databases">
        <authorList>
            <consortium name="DOE Joint Genome Institute"/>
            <person name="Ahrendt S."/>
            <person name="Looney B.P."/>
            <person name="Miyauchi S."/>
            <person name="Morin E."/>
            <person name="Drula E."/>
            <person name="Courty P.E."/>
            <person name="Chicoki N."/>
            <person name="Fauchery L."/>
            <person name="Kohler A."/>
            <person name="Kuo A."/>
            <person name="Labutti K."/>
            <person name="Pangilinan J."/>
            <person name="Lipzen A."/>
            <person name="Riley R."/>
            <person name="Andreopoulos W."/>
            <person name="He G."/>
            <person name="Johnson J."/>
            <person name="Barry K.W."/>
            <person name="Grigoriev I.V."/>
            <person name="Nagy L."/>
            <person name="Hibbett D."/>
            <person name="Henrissat B."/>
            <person name="Matheny P.B."/>
            <person name="Labbe J."/>
            <person name="Martin F."/>
        </authorList>
    </citation>
    <scope>NUCLEOTIDE SEQUENCE</scope>
    <source>
        <strain evidence="1">HHB10654</strain>
    </source>
</reference>
<comment type="caution">
    <text evidence="1">The sequence shown here is derived from an EMBL/GenBank/DDBJ whole genome shotgun (WGS) entry which is preliminary data.</text>
</comment>
<reference evidence="1" key="2">
    <citation type="journal article" date="2022" name="New Phytol.">
        <title>Evolutionary transition to the ectomycorrhizal habit in the genomes of a hyperdiverse lineage of mushroom-forming fungi.</title>
        <authorList>
            <person name="Looney B."/>
            <person name="Miyauchi S."/>
            <person name="Morin E."/>
            <person name="Drula E."/>
            <person name="Courty P.E."/>
            <person name="Kohler A."/>
            <person name="Kuo A."/>
            <person name="LaButti K."/>
            <person name="Pangilinan J."/>
            <person name="Lipzen A."/>
            <person name="Riley R."/>
            <person name="Andreopoulos W."/>
            <person name="He G."/>
            <person name="Johnson J."/>
            <person name="Nolan M."/>
            <person name="Tritt A."/>
            <person name="Barry K.W."/>
            <person name="Grigoriev I.V."/>
            <person name="Nagy L.G."/>
            <person name="Hibbett D."/>
            <person name="Henrissat B."/>
            <person name="Matheny P.B."/>
            <person name="Labbe J."/>
            <person name="Martin F.M."/>
        </authorList>
    </citation>
    <scope>NUCLEOTIDE SEQUENCE</scope>
    <source>
        <strain evidence="1">HHB10654</strain>
    </source>
</reference>